<sequence length="407" mass="43745">MLDLRDRPEAKVALLLDLHEVEHHEDTRFALSLDHYLESWLGSQPREVFPLPGARLLILAPDDARGALETGAAALIHVLRHHGFGTAHAGFFDLKTGAAGLLEEVLPGAEPGRARGSPPARPVSSATLGRMLEVERSLRGADVEALLREQPVWSFATEPPSTLLTELAISLEELESRLEVELRRNDWLRHEIAAMLDRGMLRHIARDRWLSGRRFGIDLHVSTVLGDEFTAMIRPIPPEVRRTLVAELASWELGLSGDRFALAAERLADLGFAVAVDRVPLEALATLDLAGVEPAFVKAAWTAGAGAAGAGERLRAAVERFGPDRLVLWRCTSPAALEVGRAAGLTLFQGHAADAAAEAAVLPAEPPEGSRGRDRGVETAADGQEAVDQAAPAAAPGLLTRLFGHDD</sequence>
<organism evidence="3 4">
    <name type="scientific">Azospirillum thermophilum</name>
    <dbReference type="NCBI Taxonomy" id="2202148"/>
    <lineage>
        <taxon>Bacteria</taxon>
        <taxon>Pseudomonadati</taxon>
        <taxon>Pseudomonadota</taxon>
        <taxon>Alphaproteobacteria</taxon>
        <taxon>Rhodospirillales</taxon>
        <taxon>Azospirillaceae</taxon>
        <taxon>Azospirillum</taxon>
    </lineage>
</organism>
<evidence type="ECO:0000313" key="4">
    <source>
        <dbReference type="Proteomes" id="UP000245629"/>
    </source>
</evidence>
<reference evidence="4" key="1">
    <citation type="submission" date="2018-05" db="EMBL/GenBank/DDBJ databases">
        <title>Azospirillum thermophila sp. nov., a novel isolated from hot spring.</title>
        <authorList>
            <person name="Zhao Z."/>
        </authorList>
    </citation>
    <scope>NUCLEOTIDE SEQUENCE [LARGE SCALE GENOMIC DNA]</scope>
    <source>
        <strain evidence="4">CFH 70021</strain>
    </source>
</reference>
<evidence type="ECO:0000256" key="1">
    <source>
        <dbReference type="SAM" id="Coils"/>
    </source>
</evidence>
<keyword evidence="1" id="KW-0175">Coiled coil</keyword>
<feature type="region of interest" description="Disordered" evidence="2">
    <location>
        <begin position="363"/>
        <end position="393"/>
    </location>
</feature>
<accession>A0A2S2CQC1</accession>
<evidence type="ECO:0008006" key="5">
    <source>
        <dbReference type="Google" id="ProtNLM"/>
    </source>
</evidence>
<protein>
    <recommendedName>
        <fullName evidence="5">EAL domain-containing protein</fullName>
    </recommendedName>
</protein>
<dbReference type="AlphaFoldDB" id="A0A2S2CQC1"/>
<evidence type="ECO:0000256" key="2">
    <source>
        <dbReference type="SAM" id="MobiDB-lite"/>
    </source>
</evidence>
<dbReference type="KEGG" id="azz:DEW08_11170"/>
<dbReference type="EMBL" id="CP029353">
    <property type="protein sequence ID" value="AWK86724.1"/>
    <property type="molecule type" value="Genomic_DNA"/>
</dbReference>
<name>A0A2S2CQC1_9PROT</name>
<proteinExistence type="predicted"/>
<evidence type="ECO:0000313" key="3">
    <source>
        <dbReference type="EMBL" id="AWK86724.1"/>
    </source>
</evidence>
<gene>
    <name evidence="3" type="ORF">DEW08_11170</name>
</gene>
<feature type="compositionally biased region" description="Basic and acidic residues" evidence="2">
    <location>
        <begin position="368"/>
        <end position="377"/>
    </location>
</feature>
<dbReference type="Proteomes" id="UP000245629">
    <property type="component" value="Chromosome 2"/>
</dbReference>
<keyword evidence="4" id="KW-1185">Reference proteome</keyword>
<feature type="coiled-coil region" evidence="1">
    <location>
        <begin position="164"/>
        <end position="191"/>
    </location>
</feature>